<sequence>MLGCMSLCEELQELEARLLRLGPECPRECMERLLAPDFVEFGASGTVWTRESILAELASTAERVYQMSDVRCAEINAMSALLTYRVTVNGRRSLRSSLWIRSEENWQMLFHQGTVVGSLSPA</sequence>
<protein>
    <recommendedName>
        <fullName evidence="1">DUF4440 domain-containing protein</fullName>
    </recommendedName>
</protein>
<dbReference type="SUPFAM" id="SSF54427">
    <property type="entry name" value="NTF2-like"/>
    <property type="match status" value="1"/>
</dbReference>
<organism evidence="2 3">
    <name type="scientific">Terriglobus roseus</name>
    <dbReference type="NCBI Taxonomy" id="392734"/>
    <lineage>
        <taxon>Bacteria</taxon>
        <taxon>Pseudomonadati</taxon>
        <taxon>Acidobacteriota</taxon>
        <taxon>Terriglobia</taxon>
        <taxon>Terriglobales</taxon>
        <taxon>Acidobacteriaceae</taxon>
        <taxon>Terriglobus</taxon>
    </lineage>
</organism>
<dbReference type="Gene3D" id="3.10.450.50">
    <property type="match status" value="1"/>
</dbReference>
<proteinExistence type="predicted"/>
<dbReference type="Pfam" id="PF14534">
    <property type="entry name" value="DUF4440"/>
    <property type="match status" value="1"/>
</dbReference>
<reference evidence="2 3" key="1">
    <citation type="submission" date="2016-10" db="EMBL/GenBank/DDBJ databases">
        <authorList>
            <person name="de Groot N.N."/>
        </authorList>
    </citation>
    <scope>NUCLEOTIDE SEQUENCE [LARGE SCALE GENOMIC DNA]</scope>
    <source>
        <strain evidence="2 3">AB35.6</strain>
    </source>
</reference>
<evidence type="ECO:0000259" key="1">
    <source>
        <dbReference type="Pfam" id="PF14534"/>
    </source>
</evidence>
<dbReference type="Proteomes" id="UP000182409">
    <property type="component" value="Unassembled WGS sequence"/>
</dbReference>
<evidence type="ECO:0000313" key="3">
    <source>
        <dbReference type="Proteomes" id="UP000182409"/>
    </source>
</evidence>
<accession>A0A1H4MIJ9</accession>
<dbReference type="InterPro" id="IPR032710">
    <property type="entry name" value="NTF2-like_dom_sf"/>
</dbReference>
<dbReference type="InterPro" id="IPR027843">
    <property type="entry name" value="DUF4440"/>
</dbReference>
<dbReference type="EMBL" id="FNSD01000001">
    <property type="protein sequence ID" value="SEB82574.1"/>
    <property type="molecule type" value="Genomic_DNA"/>
</dbReference>
<dbReference type="AlphaFoldDB" id="A0A1H4MIJ9"/>
<dbReference type="OrthoDB" id="121974at2"/>
<feature type="domain" description="DUF4440" evidence="1">
    <location>
        <begin position="12"/>
        <end position="108"/>
    </location>
</feature>
<name>A0A1H4MIJ9_9BACT</name>
<evidence type="ECO:0000313" key="2">
    <source>
        <dbReference type="EMBL" id="SEB82574.1"/>
    </source>
</evidence>
<gene>
    <name evidence="2" type="ORF">SAMN05443244_1940</name>
</gene>